<dbReference type="InterPro" id="IPR037069">
    <property type="entry name" value="AcylCoA_DH/ox_N_sf"/>
</dbReference>
<evidence type="ECO:0000256" key="7">
    <source>
        <dbReference type="ARBA" id="ARBA00022832"/>
    </source>
</evidence>
<evidence type="ECO:0000256" key="4">
    <source>
        <dbReference type="ARBA" id="ARBA00006288"/>
    </source>
</evidence>
<evidence type="ECO:0000256" key="5">
    <source>
        <dbReference type="ARBA" id="ARBA00022630"/>
    </source>
</evidence>
<evidence type="ECO:0000256" key="3">
    <source>
        <dbReference type="ARBA" id="ARBA00004846"/>
    </source>
</evidence>
<proteinExistence type="inferred from homology"/>
<comment type="similarity">
    <text evidence="4">Belongs to the acyl-CoA oxidase family.</text>
</comment>
<evidence type="ECO:0000256" key="1">
    <source>
        <dbReference type="ARBA" id="ARBA00001974"/>
    </source>
</evidence>
<comment type="caution">
    <text evidence="13">The sequence shown here is derived from an EMBL/GenBank/DDBJ whole genome shotgun (WGS) entry which is preliminary data.</text>
</comment>
<comment type="pathway">
    <text evidence="3">Lipid metabolism; peroxisomal fatty acid beta-oxidation.</text>
</comment>
<dbReference type="InterPro" id="IPR029320">
    <property type="entry name" value="Acyl-CoA_ox_N"/>
</dbReference>
<keyword evidence="7" id="KW-0276">Fatty acid metabolism</keyword>
<dbReference type="FunFam" id="2.40.110.10:FF:000003">
    <property type="entry name" value="Acyl-coenzyme A oxidase"/>
    <property type="match status" value="1"/>
</dbReference>
<dbReference type="InterPro" id="IPR009100">
    <property type="entry name" value="AcylCoA_DH/oxidase_NM_dom_sf"/>
</dbReference>
<evidence type="ECO:0000256" key="2">
    <source>
        <dbReference type="ARBA" id="ARBA00004275"/>
    </source>
</evidence>
<comment type="subcellular location">
    <subcellularLocation>
        <location evidence="2">Peroxisome</location>
    </subcellularLocation>
</comment>
<comment type="cofactor">
    <cofactor evidence="1">
        <name>FAD</name>
        <dbReference type="ChEBI" id="CHEBI:57692"/>
    </cofactor>
</comment>
<feature type="domain" description="Acyl-coenzyme A oxidase N-terminal" evidence="11">
    <location>
        <begin position="52"/>
        <end position="142"/>
    </location>
</feature>
<dbReference type="Pfam" id="PF14749">
    <property type="entry name" value="Acyl-CoA_ox_N"/>
    <property type="match status" value="1"/>
</dbReference>
<gene>
    <name evidence="13" type="ORF">JBS370_LOCUS15987</name>
</gene>
<feature type="domain" description="Acyl-CoA oxidase C-alpha1" evidence="12">
    <location>
        <begin position="286"/>
        <end position="324"/>
    </location>
</feature>
<organism evidence="13 14">
    <name type="scientific">Rotaria sordida</name>
    <dbReference type="NCBI Taxonomy" id="392033"/>
    <lineage>
        <taxon>Eukaryota</taxon>
        <taxon>Metazoa</taxon>
        <taxon>Spiralia</taxon>
        <taxon>Gnathifera</taxon>
        <taxon>Rotifera</taxon>
        <taxon>Eurotatoria</taxon>
        <taxon>Bdelloidea</taxon>
        <taxon>Philodinida</taxon>
        <taxon>Philodinidae</taxon>
        <taxon>Rotaria</taxon>
    </lineage>
</organism>
<keyword evidence="5" id="KW-0285">Flavoprotein</keyword>
<evidence type="ECO:0000256" key="10">
    <source>
        <dbReference type="ARBA" id="ARBA00023140"/>
    </source>
</evidence>
<keyword evidence="10" id="KW-0576">Peroxisome</keyword>
<protein>
    <recommendedName>
        <fullName evidence="15">Acyl-coenzyme A oxidase</fullName>
    </recommendedName>
</protein>
<dbReference type="SUPFAM" id="SSF47203">
    <property type="entry name" value="Acyl-CoA dehydrogenase C-terminal domain-like"/>
    <property type="match status" value="1"/>
</dbReference>
<dbReference type="InterPro" id="IPR055060">
    <property type="entry name" value="ACOX_C_alpha1"/>
</dbReference>
<evidence type="ECO:0000313" key="13">
    <source>
        <dbReference type="EMBL" id="CAF3813119.1"/>
    </source>
</evidence>
<dbReference type="Proteomes" id="UP000663836">
    <property type="component" value="Unassembled WGS sequence"/>
</dbReference>
<dbReference type="EMBL" id="CAJOBD010001572">
    <property type="protein sequence ID" value="CAF3813119.1"/>
    <property type="molecule type" value="Genomic_DNA"/>
</dbReference>
<accession>A0A819C7D4</accession>
<dbReference type="InterPro" id="IPR036250">
    <property type="entry name" value="AcylCo_DH-like_C"/>
</dbReference>
<dbReference type="GO" id="GO:0003997">
    <property type="term" value="F:acyl-CoA oxidase activity"/>
    <property type="evidence" value="ECO:0007669"/>
    <property type="project" value="InterPro"/>
</dbReference>
<dbReference type="Gene3D" id="2.40.110.10">
    <property type="entry name" value="Butyryl-CoA Dehydrogenase, subunit A, domain 2"/>
    <property type="match status" value="1"/>
</dbReference>
<evidence type="ECO:0000256" key="9">
    <source>
        <dbReference type="ARBA" id="ARBA00023098"/>
    </source>
</evidence>
<feature type="domain" description="Acyl-CoA oxidase C-alpha1" evidence="12">
    <location>
        <begin position="338"/>
        <end position="387"/>
    </location>
</feature>
<name>A0A819C7D4_9BILA</name>
<evidence type="ECO:0000259" key="11">
    <source>
        <dbReference type="Pfam" id="PF14749"/>
    </source>
</evidence>
<dbReference type="Gene3D" id="1.20.140.10">
    <property type="entry name" value="Butyryl-CoA Dehydrogenase, subunit A, domain 3"/>
    <property type="match status" value="2"/>
</dbReference>
<dbReference type="GO" id="GO:0033540">
    <property type="term" value="P:fatty acid beta-oxidation using acyl-CoA oxidase"/>
    <property type="evidence" value="ECO:0007669"/>
    <property type="project" value="TreeGrafter"/>
</dbReference>
<dbReference type="SUPFAM" id="SSF56645">
    <property type="entry name" value="Acyl-CoA dehydrogenase NM domain-like"/>
    <property type="match status" value="1"/>
</dbReference>
<sequence length="440" mass="50314">MIWQQNGTPPHYGLVVREYLDNTFLRWIGRRGTIEWPPRSPDLTPFRLALAHPIHRTHLPLEYLNADEHYSITIRKSLLAIQEADRLNITNTKHRLWFAYVFTNHHFLFYIHTSMCLYALETMANEEQKQQFLPLAQSFRIITTYAQTELGHGTDLRRLETEAVFDCTTDSFVLNTPTLTSTKFWPGALGRSANYILLMAQLYTPNRDHSCGLQMFLVQIRDLNTHEPLPGVEIGEISTRFAHAAGDNGYLRLNNLRIPRTQMLMKLAQVDEQGNFHHRGDTRLLYSAMIHMRIHLCYTFSVSLAQAITIAVRYSAVRFQGQNSHGLSNICGILPSEQLAQVCRVACGGHGFLIASGIVEIKNYLDAVCSAEGDNIVLFQQTARYLLKVMQQVEEHNGKQNGSSVAYLHLPSWSSTTLINLEDYCRLFESRSQLQVFKLD</sequence>
<dbReference type="Gene3D" id="1.10.540.10">
    <property type="entry name" value="Acyl-CoA dehydrogenase/oxidase, N-terminal domain"/>
    <property type="match status" value="1"/>
</dbReference>
<keyword evidence="9" id="KW-0443">Lipid metabolism</keyword>
<dbReference type="GO" id="GO:0005504">
    <property type="term" value="F:fatty acid binding"/>
    <property type="evidence" value="ECO:0007669"/>
    <property type="project" value="TreeGrafter"/>
</dbReference>
<keyword evidence="8" id="KW-0560">Oxidoreductase</keyword>
<evidence type="ECO:0000256" key="6">
    <source>
        <dbReference type="ARBA" id="ARBA00022827"/>
    </source>
</evidence>
<dbReference type="PANTHER" id="PTHR10909:SF250">
    <property type="entry name" value="PEROXISOMAL ACYL-COENZYME A OXIDASE 1"/>
    <property type="match status" value="1"/>
</dbReference>
<dbReference type="InterPro" id="IPR046373">
    <property type="entry name" value="Acyl-CoA_Oxase/DH_mid-dom_sf"/>
</dbReference>
<dbReference type="InterPro" id="IPR012258">
    <property type="entry name" value="Acyl-CoA_oxidase"/>
</dbReference>
<dbReference type="AlphaFoldDB" id="A0A819C7D4"/>
<evidence type="ECO:0000313" key="14">
    <source>
        <dbReference type="Proteomes" id="UP000663836"/>
    </source>
</evidence>
<dbReference type="Pfam" id="PF22924">
    <property type="entry name" value="ACOX_C_alpha1"/>
    <property type="match status" value="2"/>
</dbReference>
<dbReference type="GO" id="GO:0071949">
    <property type="term" value="F:FAD binding"/>
    <property type="evidence" value="ECO:0007669"/>
    <property type="project" value="InterPro"/>
</dbReference>
<dbReference type="PANTHER" id="PTHR10909">
    <property type="entry name" value="ELECTRON TRANSPORT OXIDOREDUCTASE"/>
    <property type="match status" value="1"/>
</dbReference>
<evidence type="ECO:0000256" key="8">
    <source>
        <dbReference type="ARBA" id="ARBA00023002"/>
    </source>
</evidence>
<evidence type="ECO:0008006" key="15">
    <source>
        <dbReference type="Google" id="ProtNLM"/>
    </source>
</evidence>
<reference evidence="13" key="1">
    <citation type="submission" date="2021-02" db="EMBL/GenBank/DDBJ databases">
        <authorList>
            <person name="Nowell W R."/>
        </authorList>
    </citation>
    <scope>NUCLEOTIDE SEQUENCE</scope>
</reference>
<keyword evidence="6" id="KW-0274">FAD</keyword>
<dbReference type="GO" id="GO:0055088">
    <property type="term" value="P:lipid homeostasis"/>
    <property type="evidence" value="ECO:0007669"/>
    <property type="project" value="TreeGrafter"/>
</dbReference>
<evidence type="ECO:0000259" key="12">
    <source>
        <dbReference type="Pfam" id="PF22924"/>
    </source>
</evidence>
<dbReference type="GO" id="GO:0005777">
    <property type="term" value="C:peroxisome"/>
    <property type="evidence" value="ECO:0007669"/>
    <property type="project" value="UniProtKB-SubCell"/>
</dbReference>